<dbReference type="GO" id="GO:0008270">
    <property type="term" value="F:zinc ion binding"/>
    <property type="evidence" value="ECO:0007669"/>
    <property type="project" value="UniProtKB-KW"/>
</dbReference>
<evidence type="ECO:0000256" key="7">
    <source>
        <dbReference type="ARBA" id="ARBA00023170"/>
    </source>
</evidence>
<organism evidence="10 11">
    <name type="scientific">Panagrolaimus superbus</name>
    <dbReference type="NCBI Taxonomy" id="310955"/>
    <lineage>
        <taxon>Eukaryota</taxon>
        <taxon>Metazoa</taxon>
        <taxon>Ecdysozoa</taxon>
        <taxon>Nematoda</taxon>
        <taxon>Chromadorea</taxon>
        <taxon>Rhabditida</taxon>
        <taxon>Tylenchina</taxon>
        <taxon>Panagrolaimomorpha</taxon>
        <taxon>Panagrolaimoidea</taxon>
        <taxon>Panagrolaimidae</taxon>
        <taxon>Panagrolaimus</taxon>
    </lineage>
</organism>
<keyword evidence="5" id="KW-0238">DNA-binding</keyword>
<dbReference type="InterPro" id="IPR001628">
    <property type="entry name" value="Znf_hrmn_rcpt"/>
</dbReference>
<dbReference type="PANTHER" id="PTHR46011:SF6">
    <property type="entry name" value="HIGH ZINC ACTIVATED NUCLEAR RECEPTOR PROTEIN"/>
    <property type="match status" value="1"/>
</dbReference>
<dbReference type="AlphaFoldDB" id="A0A914YWQ6"/>
<evidence type="ECO:0000256" key="5">
    <source>
        <dbReference type="ARBA" id="ARBA00023125"/>
    </source>
</evidence>
<evidence type="ECO:0000256" key="8">
    <source>
        <dbReference type="ARBA" id="ARBA00023242"/>
    </source>
</evidence>
<keyword evidence="1" id="KW-0479">Metal-binding</keyword>
<evidence type="ECO:0000259" key="9">
    <source>
        <dbReference type="PROSITE" id="PS51030"/>
    </source>
</evidence>
<accession>A0A914YWQ6</accession>
<feature type="domain" description="Nuclear receptor" evidence="9">
    <location>
        <begin position="1"/>
        <end position="69"/>
    </location>
</feature>
<evidence type="ECO:0000256" key="4">
    <source>
        <dbReference type="ARBA" id="ARBA00023015"/>
    </source>
</evidence>
<reference evidence="11" key="1">
    <citation type="submission" date="2022-11" db="UniProtKB">
        <authorList>
            <consortium name="WormBaseParasite"/>
        </authorList>
    </citation>
    <scope>IDENTIFICATION</scope>
</reference>
<keyword evidence="6" id="KW-0804">Transcription</keyword>
<keyword evidence="2" id="KW-0863">Zinc-finger</keyword>
<dbReference type="GO" id="GO:0003700">
    <property type="term" value="F:DNA-binding transcription factor activity"/>
    <property type="evidence" value="ECO:0007669"/>
    <property type="project" value="InterPro"/>
</dbReference>
<dbReference type="PRINTS" id="PR00047">
    <property type="entry name" value="STROIDFINGER"/>
</dbReference>
<keyword evidence="7" id="KW-0675">Receptor</keyword>
<evidence type="ECO:0000256" key="2">
    <source>
        <dbReference type="ARBA" id="ARBA00022771"/>
    </source>
</evidence>
<dbReference type="Proteomes" id="UP000887577">
    <property type="component" value="Unplaced"/>
</dbReference>
<dbReference type="GO" id="GO:0043565">
    <property type="term" value="F:sequence-specific DNA binding"/>
    <property type="evidence" value="ECO:0007669"/>
    <property type="project" value="InterPro"/>
</dbReference>
<dbReference type="WBParaSite" id="PSU_v2.g2515.t1">
    <property type="protein sequence ID" value="PSU_v2.g2515.t1"/>
    <property type="gene ID" value="PSU_v2.g2515"/>
</dbReference>
<proteinExistence type="predicted"/>
<dbReference type="SMART" id="SM00399">
    <property type="entry name" value="ZnF_C4"/>
    <property type="match status" value="1"/>
</dbReference>
<dbReference type="PROSITE" id="PS51030">
    <property type="entry name" value="NUCLEAR_REC_DBD_2"/>
    <property type="match status" value="1"/>
</dbReference>
<dbReference type="PANTHER" id="PTHR46011">
    <property type="entry name" value="NUCLEAR HORMONE RECEPTOR FAMILY MEMBER NHR-86-RELATED"/>
    <property type="match status" value="1"/>
</dbReference>
<evidence type="ECO:0000313" key="11">
    <source>
        <dbReference type="WBParaSite" id="PSU_v2.g2515.t1"/>
    </source>
</evidence>
<dbReference type="Pfam" id="PF00105">
    <property type="entry name" value="zf-C4"/>
    <property type="match status" value="1"/>
</dbReference>
<evidence type="ECO:0000256" key="1">
    <source>
        <dbReference type="ARBA" id="ARBA00022723"/>
    </source>
</evidence>
<dbReference type="SUPFAM" id="SSF57716">
    <property type="entry name" value="Glucocorticoid receptor-like (DNA-binding domain)"/>
    <property type="match status" value="1"/>
</dbReference>
<evidence type="ECO:0000256" key="6">
    <source>
        <dbReference type="ARBA" id="ARBA00023163"/>
    </source>
</evidence>
<name>A0A914YWQ6_9BILA</name>
<dbReference type="InterPro" id="IPR013088">
    <property type="entry name" value="Znf_NHR/GATA"/>
</dbReference>
<evidence type="ECO:0000256" key="3">
    <source>
        <dbReference type="ARBA" id="ARBA00022833"/>
    </source>
</evidence>
<sequence length="149" mass="17121">MDFIVKFVNSCRACSAFYKRAIQSKKRYRCQKGDGKCDLTKKSKGKPICRYCRFKRCSTIGMKFDSGAQESLPSIPTPPSLHLMSDKCIKVDYQFDGKTFVVNWNSLSESIQEFLNTETNYIPNFGSTHLTDMQKFQIGIERLLTEKNS</sequence>
<keyword evidence="4" id="KW-0805">Transcription regulation</keyword>
<keyword evidence="3" id="KW-0862">Zinc</keyword>
<protein>
    <submittedName>
        <fullName evidence="11">Nuclear receptor domain-containing protein</fullName>
    </submittedName>
</protein>
<dbReference type="GO" id="GO:0005634">
    <property type="term" value="C:nucleus"/>
    <property type="evidence" value="ECO:0007669"/>
    <property type="project" value="TreeGrafter"/>
</dbReference>
<keyword evidence="8" id="KW-0539">Nucleus</keyword>
<dbReference type="Gene3D" id="3.30.50.10">
    <property type="entry name" value="Erythroid Transcription Factor GATA-1, subunit A"/>
    <property type="match status" value="1"/>
</dbReference>
<keyword evidence="10" id="KW-1185">Reference proteome</keyword>
<evidence type="ECO:0000313" key="10">
    <source>
        <dbReference type="Proteomes" id="UP000887577"/>
    </source>
</evidence>